<dbReference type="CDD" id="cd06261">
    <property type="entry name" value="TM_PBP2"/>
    <property type="match status" value="1"/>
</dbReference>
<organism evidence="11 12">
    <name type="scientific">Mesorhizobium hungaricum</name>
    <dbReference type="NCBI Taxonomy" id="1566387"/>
    <lineage>
        <taxon>Bacteria</taxon>
        <taxon>Pseudomonadati</taxon>
        <taxon>Pseudomonadota</taxon>
        <taxon>Alphaproteobacteria</taxon>
        <taxon>Hyphomicrobiales</taxon>
        <taxon>Phyllobacteriaceae</taxon>
        <taxon>Mesorhizobium</taxon>
    </lineage>
</organism>
<dbReference type="FunFam" id="1.10.3720.10:FF:000003">
    <property type="entry name" value="Aliphatic sulfonate ABC transporter permease"/>
    <property type="match status" value="1"/>
</dbReference>
<dbReference type="PANTHER" id="PTHR30151">
    <property type="entry name" value="ALKANE SULFONATE ABC TRANSPORTER-RELATED, MEMBRANE SUBUNIT"/>
    <property type="match status" value="1"/>
</dbReference>
<feature type="transmembrane region" description="Helical" evidence="9">
    <location>
        <begin position="95"/>
        <end position="115"/>
    </location>
</feature>
<dbReference type="AlphaFoldDB" id="A0A1C2E8S8"/>
<dbReference type="InterPro" id="IPR000515">
    <property type="entry name" value="MetI-like"/>
</dbReference>
<dbReference type="Gene3D" id="1.10.3720.10">
    <property type="entry name" value="MetI-like"/>
    <property type="match status" value="1"/>
</dbReference>
<evidence type="ECO:0000256" key="9">
    <source>
        <dbReference type="RuleBase" id="RU363032"/>
    </source>
</evidence>
<feature type="domain" description="ABC transmembrane type-1" evidence="10">
    <location>
        <begin position="88"/>
        <end position="268"/>
    </location>
</feature>
<name>A0A1C2E8S8_9HYPH</name>
<evidence type="ECO:0000259" key="10">
    <source>
        <dbReference type="PROSITE" id="PS50928"/>
    </source>
</evidence>
<evidence type="ECO:0000313" key="12">
    <source>
        <dbReference type="Proteomes" id="UP000094412"/>
    </source>
</evidence>
<dbReference type="GO" id="GO:0005886">
    <property type="term" value="C:plasma membrane"/>
    <property type="evidence" value="ECO:0007669"/>
    <property type="project" value="UniProtKB-SubCell"/>
</dbReference>
<proteinExistence type="inferred from homology"/>
<dbReference type="SUPFAM" id="SSF161098">
    <property type="entry name" value="MetI-like"/>
    <property type="match status" value="1"/>
</dbReference>
<evidence type="ECO:0000256" key="5">
    <source>
        <dbReference type="ARBA" id="ARBA00022692"/>
    </source>
</evidence>
<accession>A0A1C2E8S8</accession>
<feature type="transmembrane region" description="Helical" evidence="9">
    <location>
        <begin position="127"/>
        <end position="148"/>
    </location>
</feature>
<dbReference type="EMBL" id="MDEO01000025">
    <property type="protein sequence ID" value="OCX23369.1"/>
    <property type="molecule type" value="Genomic_DNA"/>
</dbReference>
<comment type="similarity">
    <text evidence="2 9">Belongs to the binding-protein-dependent transport system permease family.</text>
</comment>
<dbReference type="Proteomes" id="UP000094412">
    <property type="component" value="Unassembled WGS sequence"/>
</dbReference>
<keyword evidence="3 9" id="KW-0813">Transport</keyword>
<comment type="caution">
    <text evidence="11">The sequence shown here is derived from an EMBL/GenBank/DDBJ whole genome shotgun (WGS) entry which is preliminary data.</text>
</comment>
<evidence type="ECO:0000256" key="7">
    <source>
        <dbReference type="ARBA" id="ARBA00023136"/>
    </source>
</evidence>
<dbReference type="GO" id="GO:0010438">
    <property type="term" value="P:cellular response to sulfur starvation"/>
    <property type="evidence" value="ECO:0007669"/>
    <property type="project" value="TreeGrafter"/>
</dbReference>
<evidence type="ECO:0000256" key="4">
    <source>
        <dbReference type="ARBA" id="ARBA00022475"/>
    </source>
</evidence>
<comment type="subcellular location">
    <subcellularLocation>
        <location evidence="1 9">Cell membrane</location>
        <topology evidence="1 9">Multi-pass membrane protein</topology>
    </subcellularLocation>
</comment>
<gene>
    <name evidence="11" type="ORF">QV13_03930</name>
</gene>
<feature type="transmembrane region" description="Helical" evidence="9">
    <location>
        <begin position="26"/>
        <end position="50"/>
    </location>
</feature>
<evidence type="ECO:0000256" key="6">
    <source>
        <dbReference type="ARBA" id="ARBA00022989"/>
    </source>
</evidence>
<dbReference type="OrthoDB" id="9799271at2"/>
<keyword evidence="4" id="KW-1003">Cell membrane</keyword>
<evidence type="ECO:0000313" key="11">
    <source>
        <dbReference type="EMBL" id="OCX23369.1"/>
    </source>
</evidence>
<comment type="function">
    <text evidence="8">Probably part of an ABC transporter complex. Probably responsible for the translocation of the substrate across the membrane.</text>
</comment>
<sequence>MTLAADPRTVFAHVQPAPKPHRSRPIVGTTTTLLISSITLVALIALWFVATQFGWASPLFLPSPAEVLAQFHAVAQDGYADGTLLEHTLASLGRILAALAVGVGLGVPIGLLMGLNRWAKGVLSVPIGLYWGLPPLAYLPLLIIWLGIGETSKIVLLSLSTFAPICFSAQAGVRSVPAERINAALSLGASRLQLFFNIILPSALPEILTGLRIGIAAGLSTLVAAELIAARSGLGYMIMSAANFLSTDVVFVGLIIIAVLAFAFATGMRWLERRLVPWKGKL</sequence>
<dbReference type="PROSITE" id="PS50928">
    <property type="entry name" value="ABC_TM1"/>
    <property type="match status" value="1"/>
</dbReference>
<protein>
    <submittedName>
        <fullName evidence="11">Taurine transporter subunit</fullName>
    </submittedName>
</protein>
<reference evidence="11 12" key="1">
    <citation type="submission" date="2016-08" db="EMBL/GenBank/DDBJ databases">
        <title>Whole genome sequence of Mesorhizobium sp. strain UASWS1009 isolated from industrial sewage.</title>
        <authorList>
            <person name="Crovadore J."/>
            <person name="Calmin G."/>
            <person name="Chablais R."/>
            <person name="Cochard B."/>
            <person name="Lefort F."/>
        </authorList>
    </citation>
    <scope>NUCLEOTIDE SEQUENCE [LARGE SCALE GENOMIC DNA]</scope>
    <source>
        <strain evidence="11 12">UASWS1009</strain>
    </source>
</reference>
<evidence type="ECO:0000256" key="2">
    <source>
        <dbReference type="ARBA" id="ARBA00009306"/>
    </source>
</evidence>
<keyword evidence="7 9" id="KW-0472">Membrane</keyword>
<dbReference type="Pfam" id="PF00528">
    <property type="entry name" value="BPD_transp_1"/>
    <property type="match status" value="1"/>
</dbReference>
<dbReference type="RefSeq" id="WP_024925661.1">
    <property type="nucleotide sequence ID" value="NZ_MDEO01000025.1"/>
</dbReference>
<feature type="transmembrane region" description="Helical" evidence="9">
    <location>
        <begin position="154"/>
        <end position="173"/>
    </location>
</feature>
<feature type="transmembrane region" description="Helical" evidence="9">
    <location>
        <begin position="249"/>
        <end position="271"/>
    </location>
</feature>
<evidence type="ECO:0000256" key="1">
    <source>
        <dbReference type="ARBA" id="ARBA00004651"/>
    </source>
</evidence>
<keyword evidence="6 9" id="KW-1133">Transmembrane helix</keyword>
<dbReference type="STRING" id="1566387.QV13_03930"/>
<keyword evidence="12" id="KW-1185">Reference proteome</keyword>
<dbReference type="InterPro" id="IPR035906">
    <property type="entry name" value="MetI-like_sf"/>
</dbReference>
<keyword evidence="5 9" id="KW-0812">Transmembrane</keyword>
<dbReference type="PANTHER" id="PTHR30151:SF25">
    <property type="entry name" value="TAURINE TRANSPORT SYSTEM PERMEASE PROTEIN TAUC"/>
    <property type="match status" value="1"/>
</dbReference>
<evidence type="ECO:0000256" key="8">
    <source>
        <dbReference type="ARBA" id="ARBA00056719"/>
    </source>
</evidence>
<dbReference type="GO" id="GO:0042918">
    <property type="term" value="P:alkanesulfonate transmembrane transport"/>
    <property type="evidence" value="ECO:0007669"/>
    <property type="project" value="UniProtKB-ARBA"/>
</dbReference>
<evidence type="ECO:0000256" key="3">
    <source>
        <dbReference type="ARBA" id="ARBA00022448"/>
    </source>
</evidence>